<dbReference type="AlphaFoldDB" id="A0A9N8HJ38"/>
<evidence type="ECO:0000256" key="1">
    <source>
        <dbReference type="SAM" id="SignalP"/>
    </source>
</evidence>
<sequence length="259" mass="28335">MTNRIARILNIAVALLQALVGVQSFVALPPISQSGRFGGFLLQETAKETQPDSTEDGIANGARIYLDMEVAGEAIGRLEFEIPNVNLLPLHTDNIMKLCTQAMASVDPRVKYIGCEFQHSPQFVEGFAQYRWGHTLNGRGRNAVGRAEERITDPENMRNCLHSVYGGQYYGLNYDNEVPKQIVDGEDRTVVLTVPLVGPGRGSTGLAIVRVGESPPEWRERLLLNSAVLGWLDPESTETLHAMARQTKGPPKVVGSGVL</sequence>
<gene>
    <name evidence="2" type="ORF">SEMRO_666_G184000.1</name>
</gene>
<organism evidence="2 3">
    <name type="scientific">Seminavis robusta</name>
    <dbReference type="NCBI Taxonomy" id="568900"/>
    <lineage>
        <taxon>Eukaryota</taxon>
        <taxon>Sar</taxon>
        <taxon>Stramenopiles</taxon>
        <taxon>Ochrophyta</taxon>
        <taxon>Bacillariophyta</taxon>
        <taxon>Bacillariophyceae</taxon>
        <taxon>Bacillariophycidae</taxon>
        <taxon>Naviculales</taxon>
        <taxon>Naviculaceae</taxon>
        <taxon>Seminavis</taxon>
    </lineage>
</organism>
<dbReference type="Proteomes" id="UP001153069">
    <property type="component" value="Unassembled WGS sequence"/>
</dbReference>
<evidence type="ECO:0000313" key="2">
    <source>
        <dbReference type="EMBL" id="CAB9514647.1"/>
    </source>
</evidence>
<dbReference type="EMBL" id="CAICTM010000665">
    <property type="protein sequence ID" value="CAB9514647.1"/>
    <property type="molecule type" value="Genomic_DNA"/>
</dbReference>
<evidence type="ECO:0000313" key="3">
    <source>
        <dbReference type="Proteomes" id="UP001153069"/>
    </source>
</evidence>
<name>A0A9N8HJ38_9STRA</name>
<protein>
    <submittedName>
        <fullName evidence="2">Uncharacterized protein</fullName>
    </submittedName>
</protein>
<dbReference type="OrthoDB" id="41922at2759"/>
<proteinExistence type="predicted"/>
<keyword evidence="3" id="KW-1185">Reference proteome</keyword>
<accession>A0A9N8HJ38</accession>
<feature type="chain" id="PRO_5040124328" evidence="1">
    <location>
        <begin position="25"/>
        <end position="259"/>
    </location>
</feature>
<feature type="signal peptide" evidence="1">
    <location>
        <begin position="1"/>
        <end position="24"/>
    </location>
</feature>
<reference evidence="2" key="1">
    <citation type="submission" date="2020-06" db="EMBL/GenBank/DDBJ databases">
        <authorList>
            <consortium name="Plant Systems Biology data submission"/>
        </authorList>
    </citation>
    <scope>NUCLEOTIDE SEQUENCE</scope>
    <source>
        <strain evidence="2">D6</strain>
    </source>
</reference>
<comment type="caution">
    <text evidence="2">The sequence shown here is derived from an EMBL/GenBank/DDBJ whole genome shotgun (WGS) entry which is preliminary data.</text>
</comment>
<keyword evidence="1" id="KW-0732">Signal</keyword>